<protein>
    <submittedName>
        <fullName evidence="1">Uncharacterized protein</fullName>
    </submittedName>
</protein>
<reference evidence="2" key="1">
    <citation type="submission" date="2017-10" db="EMBL/GenBank/DDBJ databases">
        <title>Whole genome sequencing of various Bordetella species.</title>
        <authorList>
            <person name="Weigand M.R."/>
            <person name="Loparev V."/>
            <person name="Peng Y."/>
            <person name="Bowden K.E."/>
            <person name="Tondella M.L."/>
            <person name="Williams M.M."/>
        </authorList>
    </citation>
    <scope>NUCLEOTIDE SEQUENCE [LARGE SCALE GENOMIC DNA]</scope>
    <source>
        <strain evidence="2">H720</strain>
    </source>
</reference>
<accession>A0AAN1RZ17</accession>
<dbReference type="Proteomes" id="UP000282741">
    <property type="component" value="Chromosome"/>
</dbReference>
<dbReference type="EMBL" id="CP024172">
    <property type="protein sequence ID" value="AZW18618.1"/>
    <property type="molecule type" value="Genomic_DNA"/>
</dbReference>
<evidence type="ECO:0000313" key="1">
    <source>
        <dbReference type="EMBL" id="AZW18618.1"/>
    </source>
</evidence>
<dbReference type="AlphaFoldDB" id="A0AAN1RZ17"/>
<proteinExistence type="predicted"/>
<gene>
    <name evidence="1" type="ORF">CS347_18565</name>
</gene>
<dbReference type="KEGG" id="bhz:ACR54_02466"/>
<name>A0AAN1RZ17_9BORD</name>
<organism evidence="1 2">
    <name type="scientific">Bordetella hinzii</name>
    <dbReference type="NCBI Taxonomy" id="103855"/>
    <lineage>
        <taxon>Bacteria</taxon>
        <taxon>Pseudomonadati</taxon>
        <taxon>Pseudomonadota</taxon>
        <taxon>Betaproteobacteria</taxon>
        <taxon>Burkholderiales</taxon>
        <taxon>Alcaligenaceae</taxon>
        <taxon>Bordetella</taxon>
    </lineage>
</organism>
<evidence type="ECO:0000313" key="2">
    <source>
        <dbReference type="Proteomes" id="UP000282741"/>
    </source>
</evidence>
<sequence>MWAGVAVGVTAAAIGSMVASLPPDCRGETINGVNYQHCGDTWYEPVYAGASVQFRVVAPPY</sequence>
<dbReference type="RefSeq" id="WP_029581040.1">
    <property type="nucleotide sequence ID" value="NZ_CP012076.1"/>
</dbReference>